<dbReference type="SMART" id="SM00448">
    <property type="entry name" value="REC"/>
    <property type="match status" value="1"/>
</dbReference>
<proteinExistence type="predicted"/>
<evidence type="ECO:0000256" key="4">
    <source>
        <dbReference type="ARBA" id="ARBA00023159"/>
    </source>
</evidence>
<dbReference type="InterPro" id="IPR001789">
    <property type="entry name" value="Sig_transdc_resp-reg_receiver"/>
</dbReference>
<dbReference type="PANTHER" id="PTHR37299:SF3">
    <property type="entry name" value="STAGE 0 SPORULATION PROTEIN A HOMOLOG"/>
    <property type="match status" value="1"/>
</dbReference>
<dbReference type="Pfam" id="PF00072">
    <property type="entry name" value="Response_reg"/>
    <property type="match status" value="1"/>
</dbReference>
<evidence type="ECO:0000256" key="6">
    <source>
        <dbReference type="ARBA" id="ARBA00037164"/>
    </source>
</evidence>
<comment type="caution">
    <text evidence="10">The sequence shown here is derived from an EMBL/GenBank/DDBJ whole genome shotgun (WGS) entry which is preliminary data.</text>
</comment>
<dbReference type="Proteomes" id="UP000265808">
    <property type="component" value="Unassembled WGS sequence"/>
</dbReference>
<dbReference type="GO" id="GO:0003677">
    <property type="term" value="F:DNA binding"/>
    <property type="evidence" value="ECO:0007669"/>
    <property type="project" value="UniProtKB-KW"/>
</dbReference>
<protein>
    <recommendedName>
        <fullName evidence="1">Stage 0 sporulation protein A homolog</fullName>
    </recommendedName>
</protein>
<dbReference type="PROSITE" id="PS50930">
    <property type="entry name" value="HTH_LYTTR"/>
    <property type="match status" value="1"/>
</dbReference>
<comment type="function">
    <text evidence="5">May play the central regulatory role in sporulation. It may be an element of the effector pathway responsible for the activation of sporulation genes in response to nutritional stress. Spo0A may act in concert with spo0H (a sigma factor) to control the expression of some genes that are critical to the sporulation process.</text>
</comment>
<dbReference type="RefSeq" id="WP_117996849.1">
    <property type="nucleotide sequence ID" value="NZ_QSHL01000001.1"/>
</dbReference>
<reference evidence="10 11" key="1">
    <citation type="submission" date="2018-08" db="EMBL/GenBank/DDBJ databases">
        <title>A genome reference for cultivated species of the human gut microbiota.</title>
        <authorList>
            <person name="Zou Y."/>
            <person name="Xue W."/>
            <person name="Luo G."/>
        </authorList>
    </citation>
    <scope>NUCLEOTIDE SEQUENCE [LARGE SCALE GENOMIC DNA]</scope>
    <source>
        <strain evidence="10 11">AM37-4AC</strain>
    </source>
</reference>
<dbReference type="Pfam" id="PF04397">
    <property type="entry name" value="LytTR"/>
    <property type="match status" value="1"/>
</dbReference>
<keyword evidence="10" id="KW-0238">DNA-binding</keyword>
<evidence type="ECO:0000259" key="8">
    <source>
        <dbReference type="PROSITE" id="PS50110"/>
    </source>
</evidence>
<feature type="domain" description="HTH LytTR-type" evidence="9">
    <location>
        <begin position="138"/>
        <end position="237"/>
    </location>
</feature>
<dbReference type="Gene3D" id="2.40.50.1020">
    <property type="entry name" value="LytTr DNA-binding domain"/>
    <property type="match status" value="1"/>
</dbReference>
<dbReference type="SMART" id="SM00850">
    <property type="entry name" value="LytTR"/>
    <property type="match status" value="1"/>
</dbReference>
<evidence type="ECO:0000256" key="7">
    <source>
        <dbReference type="PROSITE-ProRule" id="PRU00169"/>
    </source>
</evidence>
<dbReference type="InterPro" id="IPR007492">
    <property type="entry name" value="LytTR_DNA-bd_dom"/>
</dbReference>
<gene>
    <name evidence="10" type="ORF">DW859_02685</name>
</gene>
<evidence type="ECO:0000256" key="5">
    <source>
        <dbReference type="ARBA" id="ARBA00024867"/>
    </source>
</evidence>
<feature type="domain" description="Response regulatory" evidence="8">
    <location>
        <begin position="8"/>
        <end position="128"/>
    </location>
</feature>
<dbReference type="PROSITE" id="PS50110">
    <property type="entry name" value="RESPONSE_REGULATORY"/>
    <property type="match status" value="1"/>
</dbReference>
<keyword evidence="7" id="KW-0597">Phosphoprotein</keyword>
<evidence type="ECO:0000256" key="1">
    <source>
        <dbReference type="ARBA" id="ARBA00018672"/>
    </source>
</evidence>
<dbReference type="InterPro" id="IPR011006">
    <property type="entry name" value="CheY-like_superfamily"/>
</dbReference>
<evidence type="ECO:0000256" key="2">
    <source>
        <dbReference type="ARBA" id="ARBA00022490"/>
    </source>
</evidence>
<dbReference type="EMBL" id="QSHL01000001">
    <property type="protein sequence ID" value="RHC10337.1"/>
    <property type="molecule type" value="Genomic_DNA"/>
</dbReference>
<keyword evidence="2" id="KW-0963">Cytoplasm</keyword>
<evidence type="ECO:0000259" key="9">
    <source>
        <dbReference type="PROSITE" id="PS50930"/>
    </source>
</evidence>
<dbReference type="Gene3D" id="3.40.50.2300">
    <property type="match status" value="1"/>
</dbReference>
<comment type="function">
    <text evidence="6">Required for high-level post-exponential phase expression of a series of secreted proteins.</text>
</comment>
<evidence type="ECO:0000313" key="10">
    <source>
        <dbReference type="EMBL" id="RHC10337.1"/>
    </source>
</evidence>
<dbReference type="InterPro" id="IPR046947">
    <property type="entry name" value="LytR-like"/>
</dbReference>
<keyword evidence="4" id="KW-0010">Activator</keyword>
<evidence type="ECO:0000256" key="3">
    <source>
        <dbReference type="ARBA" id="ARBA00023012"/>
    </source>
</evidence>
<evidence type="ECO:0000313" key="11">
    <source>
        <dbReference type="Proteomes" id="UP000265808"/>
    </source>
</evidence>
<feature type="modified residue" description="4-aspartylphosphate" evidence="7">
    <location>
        <position position="63"/>
    </location>
</feature>
<organism evidence="10 11">
    <name type="scientific">Blautia obeum</name>
    <dbReference type="NCBI Taxonomy" id="40520"/>
    <lineage>
        <taxon>Bacteria</taxon>
        <taxon>Bacillati</taxon>
        <taxon>Bacillota</taxon>
        <taxon>Clostridia</taxon>
        <taxon>Lachnospirales</taxon>
        <taxon>Lachnospiraceae</taxon>
        <taxon>Blautia</taxon>
    </lineage>
</organism>
<accession>A0A454HM04</accession>
<sequence>MIKGKRMNIIICDDEKSTCGELERMLMECARKNGICFNIEVFFTGDSLADYLDKEVVDVLFLDIEIPGLDGIMVGDYIRRKLENESIFIVYISSKEQYALQLFQNRPFDFLIKPLEKTRIFNVMDNICRIAGKTSRDFEYQNKGTTFRIPCREILYFQSYGRKINIVMRNESRSFYGKLTDVEKNVPSGLFLNIHKSYLINFNYVVEYTYEWVKIINGDILNISKVNRSEIRRKILEIECDGHGEFK</sequence>
<keyword evidence="3" id="KW-0902">Two-component regulatory system</keyword>
<dbReference type="AlphaFoldDB" id="A0A454HM04"/>
<dbReference type="SUPFAM" id="SSF52172">
    <property type="entry name" value="CheY-like"/>
    <property type="match status" value="1"/>
</dbReference>
<dbReference type="GO" id="GO:0000156">
    <property type="term" value="F:phosphorelay response regulator activity"/>
    <property type="evidence" value="ECO:0007669"/>
    <property type="project" value="InterPro"/>
</dbReference>
<dbReference type="PANTHER" id="PTHR37299">
    <property type="entry name" value="TRANSCRIPTIONAL REGULATOR-RELATED"/>
    <property type="match status" value="1"/>
</dbReference>
<name>A0A454HM04_9FIRM</name>